<dbReference type="InterPro" id="IPR017972">
    <property type="entry name" value="Cyt_P450_CS"/>
</dbReference>
<dbReference type="GO" id="GO:0020037">
    <property type="term" value="F:heme binding"/>
    <property type="evidence" value="ECO:0007669"/>
    <property type="project" value="InterPro"/>
</dbReference>
<name>A0A9P2WQ52_THEFU</name>
<dbReference type="InterPro" id="IPR036396">
    <property type="entry name" value="Cyt_P450_sf"/>
</dbReference>
<organism evidence="3 4">
    <name type="scientific">Thermobifida fusca TM51</name>
    <dbReference type="NCBI Taxonomy" id="1169414"/>
    <lineage>
        <taxon>Bacteria</taxon>
        <taxon>Bacillati</taxon>
        <taxon>Actinomycetota</taxon>
        <taxon>Actinomycetes</taxon>
        <taxon>Streptosporangiales</taxon>
        <taxon>Nocardiopsidaceae</taxon>
        <taxon>Thermobifida</taxon>
    </lineage>
</organism>
<evidence type="ECO:0000313" key="4">
    <source>
        <dbReference type="Proteomes" id="UP000014184"/>
    </source>
</evidence>
<evidence type="ECO:0000256" key="2">
    <source>
        <dbReference type="SAM" id="MobiDB-lite"/>
    </source>
</evidence>
<dbReference type="CDD" id="cd20623">
    <property type="entry name" value="CYP_unk"/>
    <property type="match status" value="1"/>
</dbReference>
<proteinExistence type="inferred from homology"/>
<dbReference type="GO" id="GO:0004497">
    <property type="term" value="F:monooxygenase activity"/>
    <property type="evidence" value="ECO:0007669"/>
    <property type="project" value="InterPro"/>
</dbReference>
<dbReference type="SUPFAM" id="SSF48264">
    <property type="entry name" value="Cytochrome P450"/>
    <property type="match status" value="1"/>
</dbReference>
<feature type="region of interest" description="Disordered" evidence="2">
    <location>
        <begin position="407"/>
        <end position="440"/>
    </location>
</feature>
<protein>
    <submittedName>
        <fullName evidence="3">Cytochrome P450</fullName>
    </submittedName>
</protein>
<dbReference type="RefSeq" id="WP_011292173.1">
    <property type="nucleotide sequence ID" value="NZ_AOSG01000048.1"/>
</dbReference>
<dbReference type="InterPro" id="IPR002397">
    <property type="entry name" value="Cyt_P450_B"/>
</dbReference>
<feature type="compositionally biased region" description="Low complexity" evidence="2">
    <location>
        <begin position="414"/>
        <end position="436"/>
    </location>
</feature>
<dbReference type="PANTHER" id="PTHR46696">
    <property type="entry name" value="P450, PUTATIVE (EUROFUNG)-RELATED"/>
    <property type="match status" value="1"/>
</dbReference>
<reference evidence="3 4" key="1">
    <citation type="journal article" date="2013" name="Genome Announc.">
        <title>Draft Genome Sequence of the Lignocellulose Decomposer Thermobifida fusca Strain TM51.</title>
        <authorList>
            <person name="Toth A."/>
            <person name="Barna T."/>
            <person name="Nagy I."/>
            <person name="Horvath B."/>
            <person name="Nagy I."/>
            <person name="Tancsics A."/>
            <person name="Kriszt B."/>
            <person name="Baka E."/>
            <person name="Fekete C."/>
            <person name="Kukolya J."/>
        </authorList>
    </citation>
    <scope>NUCLEOTIDE SEQUENCE [LARGE SCALE GENOMIC DNA]</scope>
    <source>
        <strain evidence="3 4">TM51</strain>
    </source>
</reference>
<dbReference type="GO" id="GO:0016705">
    <property type="term" value="F:oxidoreductase activity, acting on paired donors, with incorporation or reduction of molecular oxygen"/>
    <property type="evidence" value="ECO:0007669"/>
    <property type="project" value="InterPro"/>
</dbReference>
<dbReference type="AlphaFoldDB" id="A0A9P2WQ52"/>
<evidence type="ECO:0000256" key="1">
    <source>
        <dbReference type="ARBA" id="ARBA00010617"/>
    </source>
</evidence>
<dbReference type="PANTHER" id="PTHR46696:SF1">
    <property type="entry name" value="CYTOCHROME P450 YJIB-RELATED"/>
    <property type="match status" value="1"/>
</dbReference>
<dbReference type="Proteomes" id="UP000014184">
    <property type="component" value="Unassembled WGS sequence"/>
</dbReference>
<sequence length="454" mass="50278">MSLDDREALHRLAVPVYGELDADLPDVLERLRKQFGRIAPVEVAPGVAAWILLGYDVNRRVLQDSAEFARDPRRWREAREGRATPEKVPGPFWYFRNALASDDPDHSRYRPVIVDALSGITADGTRLAVRRIATELLAPVALTGKADLVADFAFRVPLLVLNRYFGLSAEEGLELVELMRQVWDGGEEAEKARLGLFAYAQSVTARRRENPGSDIVSRMVRHPNALDDEEIAHQLILLISAAHDPLMNLIANTAHTLLTDEEVRYDLAGAHLRVEEVVDTVLWRSPPITLLPGRYPVRDTLLEGAYVQEGDCLIIGYGPAHADPAVAPYIDPLSPSGIRGHLAWGTGPHACPAQRISRQIAVDAVSALLDLLPDVRLAVPPESLERRRSLFAHGLKALPVTFTPVDITPPTEAPWQQSQNPSSSSQENPASKPSSSVKRGRLPEWWSKVWKFGR</sequence>
<comment type="similarity">
    <text evidence="1">Belongs to the cytochrome P450 family.</text>
</comment>
<dbReference type="EMBL" id="AOSG01000048">
    <property type="protein sequence ID" value="EOR71162.1"/>
    <property type="molecule type" value="Genomic_DNA"/>
</dbReference>
<accession>A0A9P2WQ52</accession>
<comment type="caution">
    <text evidence="3">The sequence shown here is derived from an EMBL/GenBank/DDBJ whole genome shotgun (WGS) entry which is preliminary data.</text>
</comment>
<dbReference type="PRINTS" id="PR00359">
    <property type="entry name" value="BP450"/>
</dbReference>
<dbReference type="GO" id="GO:0005506">
    <property type="term" value="F:iron ion binding"/>
    <property type="evidence" value="ECO:0007669"/>
    <property type="project" value="InterPro"/>
</dbReference>
<dbReference type="PROSITE" id="PS00086">
    <property type="entry name" value="CYTOCHROME_P450"/>
    <property type="match status" value="1"/>
</dbReference>
<gene>
    <name evidence="3" type="ORF">TM51_09016</name>
</gene>
<dbReference type="Gene3D" id="1.10.630.10">
    <property type="entry name" value="Cytochrome P450"/>
    <property type="match status" value="1"/>
</dbReference>
<evidence type="ECO:0000313" key="3">
    <source>
        <dbReference type="EMBL" id="EOR71162.1"/>
    </source>
</evidence>
<keyword evidence="4" id="KW-1185">Reference proteome</keyword>